<organism evidence="10 11">
    <name type="scientific">Massilia jejuensis</name>
    <dbReference type="NCBI Taxonomy" id="648894"/>
    <lineage>
        <taxon>Bacteria</taxon>
        <taxon>Pseudomonadati</taxon>
        <taxon>Pseudomonadota</taxon>
        <taxon>Betaproteobacteria</taxon>
        <taxon>Burkholderiales</taxon>
        <taxon>Oxalobacteraceae</taxon>
        <taxon>Telluria group</taxon>
        <taxon>Massilia</taxon>
    </lineage>
</organism>
<comment type="caution">
    <text evidence="10">The sequence shown here is derived from an EMBL/GenBank/DDBJ whole genome shotgun (WGS) entry which is preliminary data.</text>
</comment>
<dbReference type="Pfam" id="PF09721">
    <property type="entry name" value="Exosortase_EpsH"/>
    <property type="match status" value="1"/>
</dbReference>
<accession>A0ABW0PKH5</accession>
<gene>
    <name evidence="10" type="primary">xrtB</name>
    <name evidence="10" type="ORF">ACFPOU_14070</name>
</gene>
<keyword evidence="2" id="KW-1003">Cell membrane</keyword>
<feature type="transmembrane region" description="Helical" evidence="9">
    <location>
        <begin position="257"/>
        <end position="281"/>
    </location>
</feature>
<evidence type="ECO:0000313" key="10">
    <source>
        <dbReference type="EMBL" id="MFC5512247.1"/>
    </source>
</evidence>
<evidence type="ECO:0000256" key="9">
    <source>
        <dbReference type="SAM" id="Phobius"/>
    </source>
</evidence>
<feature type="transmembrane region" description="Helical" evidence="9">
    <location>
        <begin position="108"/>
        <end position="130"/>
    </location>
</feature>
<feature type="transmembrane region" description="Helical" evidence="9">
    <location>
        <begin position="57"/>
        <end position="80"/>
    </location>
</feature>
<evidence type="ECO:0000256" key="1">
    <source>
        <dbReference type="ARBA" id="ARBA00004651"/>
    </source>
</evidence>
<comment type="subcellular location">
    <subcellularLocation>
        <location evidence="1">Cell membrane</location>
        <topology evidence="1">Multi-pass membrane protein</topology>
    </subcellularLocation>
</comment>
<dbReference type="NCBIfam" id="TIGR03113">
    <property type="entry name" value="exosort_XrtB"/>
    <property type="match status" value="1"/>
</dbReference>
<protein>
    <submittedName>
        <fullName evidence="10">Exosortase B</fullName>
    </submittedName>
</protein>
<keyword evidence="6 9" id="KW-1133">Transmembrane helix</keyword>
<evidence type="ECO:0000313" key="11">
    <source>
        <dbReference type="Proteomes" id="UP001596031"/>
    </source>
</evidence>
<keyword evidence="5" id="KW-0378">Hydrolase</keyword>
<feature type="compositionally biased region" description="Pro residues" evidence="8">
    <location>
        <begin position="23"/>
        <end position="37"/>
    </location>
</feature>
<dbReference type="InterPro" id="IPR019127">
    <property type="entry name" value="Exosortase"/>
</dbReference>
<proteinExistence type="predicted"/>
<feature type="transmembrane region" description="Helical" evidence="9">
    <location>
        <begin position="293"/>
        <end position="313"/>
    </location>
</feature>
<keyword evidence="7 9" id="KW-0472">Membrane</keyword>
<dbReference type="InterPro" id="IPR013426">
    <property type="entry name" value="EpsH-like"/>
</dbReference>
<name>A0ABW0PKH5_9BURK</name>
<sequence>MAGEGRSGVVLPVSPGIAGQPAPDAPVTPATPAPTGAPPQAVRESPRARLREAVPEWWPVWLGLAVLFLPTFADLFTGAWIGEEQAHGPMIFALALWLLYRKWPAVHALGAASSAAGWPVLLLGLMLHLLGRTQHILMFEIGAVILVLAALVLVKRGARALRLLWFPFIFMLFMVPLPSEFVAAVTMPMKMAVSWATEQILFAAGYAVARSGVILQVGQYQLLVADACAGLQTLLTLEALGLFYLNLMRHPSAFRNVGLAILIVPISFAANVIRVIVLTLVTYHLGDAAGQGFLHGFAGMVLFLTALALILAVDSGLQWAARRRLAGRGQGA</sequence>
<keyword evidence="11" id="KW-1185">Reference proteome</keyword>
<evidence type="ECO:0000256" key="5">
    <source>
        <dbReference type="ARBA" id="ARBA00022801"/>
    </source>
</evidence>
<dbReference type="InterPro" id="IPR026392">
    <property type="entry name" value="Exo/Archaeosortase_dom"/>
</dbReference>
<feature type="transmembrane region" description="Helical" evidence="9">
    <location>
        <begin position="220"/>
        <end position="245"/>
    </location>
</feature>
<keyword evidence="3" id="KW-0645">Protease</keyword>
<evidence type="ECO:0000256" key="8">
    <source>
        <dbReference type="SAM" id="MobiDB-lite"/>
    </source>
</evidence>
<reference evidence="11" key="1">
    <citation type="journal article" date="2019" name="Int. J. Syst. Evol. Microbiol.">
        <title>The Global Catalogue of Microorganisms (GCM) 10K type strain sequencing project: providing services to taxonomists for standard genome sequencing and annotation.</title>
        <authorList>
            <consortium name="The Broad Institute Genomics Platform"/>
            <consortium name="The Broad Institute Genome Sequencing Center for Infectious Disease"/>
            <person name="Wu L."/>
            <person name="Ma J."/>
        </authorList>
    </citation>
    <scope>NUCLEOTIDE SEQUENCE [LARGE SCALE GENOMIC DNA]</scope>
    <source>
        <strain evidence="11">CCUG 38813</strain>
    </source>
</reference>
<dbReference type="InterPro" id="IPR017544">
    <property type="entry name" value="Exosortase-2"/>
</dbReference>
<dbReference type="EMBL" id="JBHSMS010000040">
    <property type="protein sequence ID" value="MFC5512247.1"/>
    <property type="molecule type" value="Genomic_DNA"/>
</dbReference>
<evidence type="ECO:0000256" key="7">
    <source>
        <dbReference type="ARBA" id="ARBA00023136"/>
    </source>
</evidence>
<evidence type="ECO:0000256" key="6">
    <source>
        <dbReference type="ARBA" id="ARBA00022989"/>
    </source>
</evidence>
<evidence type="ECO:0000256" key="4">
    <source>
        <dbReference type="ARBA" id="ARBA00022692"/>
    </source>
</evidence>
<keyword evidence="4 9" id="KW-0812">Transmembrane</keyword>
<dbReference type="NCBIfam" id="TIGR04178">
    <property type="entry name" value="exo_archaeo"/>
    <property type="match status" value="1"/>
</dbReference>
<feature type="transmembrane region" description="Helical" evidence="9">
    <location>
        <begin position="136"/>
        <end position="154"/>
    </location>
</feature>
<dbReference type="RefSeq" id="WP_379722265.1">
    <property type="nucleotide sequence ID" value="NZ_JBHSMS010000040.1"/>
</dbReference>
<feature type="transmembrane region" description="Helical" evidence="9">
    <location>
        <begin position="163"/>
        <end position="185"/>
    </location>
</feature>
<dbReference type="NCBIfam" id="TIGR02602">
    <property type="entry name" value="8TM_EpsH"/>
    <property type="match status" value="1"/>
</dbReference>
<evidence type="ECO:0000256" key="2">
    <source>
        <dbReference type="ARBA" id="ARBA00022475"/>
    </source>
</evidence>
<feature type="region of interest" description="Disordered" evidence="8">
    <location>
        <begin position="1"/>
        <end position="45"/>
    </location>
</feature>
<evidence type="ECO:0000256" key="3">
    <source>
        <dbReference type="ARBA" id="ARBA00022670"/>
    </source>
</evidence>
<dbReference type="Proteomes" id="UP001596031">
    <property type="component" value="Unassembled WGS sequence"/>
</dbReference>